<feature type="transmembrane region" description="Helical" evidence="8">
    <location>
        <begin position="180"/>
        <end position="198"/>
    </location>
</feature>
<comment type="caution">
    <text evidence="10">The sequence shown here is derived from an EMBL/GenBank/DDBJ whole genome shotgun (WGS) entry which is preliminary data.</text>
</comment>
<keyword evidence="5 8" id="KW-1133">Transmembrane helix</keyword>
<evidence type="ECO:0000256" key="3">
    <source>
        <dbReference type="ARBA" id="ARBA00022448"/>
    </source>
</evidence>
<dbReference type="PROSITE" id="PS50850">
    <property type="entry name" value="MFS"/>
    <property type="match status" value="1"/>
</dbReference>
<dbReference type="Pfam" id="PF00083">
    <property type="entry name" value="Sugar_tr"/>
    <property type="match status" value="1"/>
</dbReference>
<dbReference type="PANTHER" id="PTHR48022:SF41">
    <property type="entry name" value="MAJOR FACILITATOR SUPERFAMILY (MFS) PROFILE DOMAIN-CONTAINING PROTEIN"/>
    <property type="match status" value="1"/>
</dbReference>
<feature type="transmembrane region" description="Helical" evidence="8">
    <location>
        <begin position="461"/>
        <end position="486"/>
    </location>
</feature>
<keyword evidence="3 7" id="KW-0813">Transport</keyword>
<sequence>MEKSIESTEVMHAEIRTDAEVATAWEHSLTPRRAFKVYRSAVWYAAIVSIALVMEGFDTKIMGSLFAQPAFQKDFGFQAPNGTYQISAPWQSGLNGMSGVCSILGMFLGGYVTERFGFRKTMMATLISMPPIIFIYFFAPNLAVIAVAHCFMTLPLGIFQTITTVYVAEIMPTALRPYLTSFYSLVWAFGQLLNAAVFRGTLSLPSPWAYRVPFALQWFWPVVLIFGVFFMPESPWWLVRQNRLDEAEVIISRLTSPEELDIDTKKIVSLMVFTTNHERDMESRTNYLACFKGVNLGRTIIVMGVYIMQVVTGAPLRAYMTYFFQQAGLPTDQSFNMSIVALVVSVLGVFGAWVVMTFAGRRTMYLWGNLISIALFTAIGGMGISLRQAPSSAMSWVIGSLLAIDGFVANCLVLPITFVLVSEIPSSLLRSKSVVIARNTYTAVNIVAGVITPYMLNPTAWGWGALTGFFWAGLCVIGFLFTFLMVPESKGRTIAEMDILFEKKVPVRRFKETKVDLADADEISEHP</sequence>
<evidence type="ECO:0000259" key="9">
    <source>
        <dbReference type="PROSITE" id="PS50850"/>
    </source>
</evidence>
<evidence type="ECO:0000256" key="5">
    <source>
        <dbReference type="ARBA" id="ARBA00022989"/>
    </source>
</evidence>
<dbReference type="Gene3D" id="1.20.1250.20">
    <property type="entry name" value="MFS general substrate transporter like domains"/>
    <property type="match status" value="1"/>
</dbReference>
<name>A0A9N9UPL0_9HYPO</name>
<evidence type="ECO:0000256" key="2">
    <source>
        <dbReference type="ARBA" id="ARBA00010992"/>
    </source>
</evidence>
<dbReference type="InterPro" id="IPR036259">
    <property type="entry name" value="MFS_trans_sf"/>
</dbReference>
<reference evidence="10 11" key="2">
    <citation type="submission" date="2021-10" db="EMBL/GenBank/DDBJ databases">
        <authorList>
            <person name="Piombo E."/>
        </authorList>
    </citation>
    <scope>NUCLEOTIDE SEQUENCE [LARGE SCALE GENOMIC DNA]</scope>
</reference>
<evidence type="ECO:0000313" key="11">
    <source>
        <dbReference type="Proteomes" id="UP000754883"/>
    </source>
</evidence>
<keyword evidence="6 8" id="KW-0472">Membrane</keyword>
<protein>
    <recommendedName>
        <fullName evidence="9">Major facilitator superfamily (MFS) profile domain-containing protein</fullName>
    </recommendedName>
</protein>
<comment type="similarity">
    <text evidence="2 7">Belongs to the major facilitator superfamily. Sugar transporter (TC 2.A.1.1) family.</text>
</comment>
<evidence type="ECO:0000256" key="1">
    <source>
        <dbReference type="ARBA" id="ARBA00004141"/>
    </source>
</evidence>
<evidence type="ECO:0000313" key="10">
    <source>
        <dbReference type="EMBL" id="CAG9995958.1"/>
    </source>
</evidence>
<dbReference type="OrthoDB" id="6612291at2759"/>
<feature type="transmembrane region" description="Helical" evidence="8">
    <location>
        <begin position="396"/>
        <end position="421"/>
    </location>
</feature>
<reference evidence="11" key="1">
    <citation type="submission" date="2019-06" db="EMBL/GenBank/DDBJ databases">
        <authorList>
            <person name="Broberg M."/>
        </authorList>
    </citation>
    <scope>NUCLEOTIDE SEQUENCE [LARGE SCALE GENOMIC DNA]</scope>
</reference>
<feature type="transmembrane region" description="Helical" evidence="8">
    <location>
        <begin position="218"/>
        <end position="239"/>
    </location>
</feature>
<gene>
    <name evidence="10" type="ORF">CBYS24578_00004035</name>
</gene>
<feature type="domain" description="Major facilitator superfamily (MFS) profile" evidence="9">
    <location>
        <begin position="44"/>
        <end position="490"/>
    </location>
</feature>
<feature type="transmembrane region" description="Helical" evidence="8">
    <location>
        <begin position="145"/>
        <end position="168"/>
    </location>
</feature>
<dbReference type="InterPro" id="IPR050360">
    <property type="entry name" value="MFS_Sugar_Transporters"/>
</dbReference>
<accession>A0A9N9UPL0</accession>
<dbReference type="SUPFAM" id="SSF103473">
    <property type="entry name" value="MFS general substrate transporter"/>
    <property type="match status" value="1"/>
</dbReference>
<feature type="transmembrane region" description="Helical" evidence="8">
    <location>
        <begin position="339"/>
        <end position="359"/>
    </location>
</feature>
<dbReference type="InterPro" id="IPR020846">
    <property type="entry name" value="MFS_dom"/>
</dbReference>
<dbReference type="NCBIfam" id="TIGR00879">
    <property type="entry name" value="SP"/>
    <property type="match status" value="1"/>
</dbReference>
<feature type="transmembrane region" description="Helical" evidence="8">
    <location>
        <begin position="94"/>
        <end position="112"/>
    </location>
</feature>
<dbReference type="FunFam" id="1.20.1250.20:FF:000078">
    <property type="entry name" value="MFS maltose transporter, putative"/>
    <property type="match status" value="1"/>
</dbReference>
<feature type="transmembrane region" description="Helical" evidence="8">
    <location>
        <begin position="41"/>
        <end position="57"/>
    </location>
</feature>
<dbReference type="AlphaFoldDB" id="A0A9N9UPL0"/>
<evidence type="ECO:0000256" key="4">
    <source>
        <dbReference type="ARBA" id="ARBA00022692"/>
    </source>
</evidence>
<comment type="subcellular location">
    <subcellularLocation>
        <location evidence="1">Membrane</location>
        <topology evidence="1">Multi-pass membrane protein</topology>
    </subcellularLocation>
</comment>
<dbReference type="GO" id="GO:0005351">
    <property type="term" value="F:carbohydrate:proton symporter activity"/>
    <property type="evidence" value="ECO:0007669"/>
    <property type="project" value="TreeGrafter"/>
</dbReference>
<keyword evidence="4 8" id="KW-0812">Transmembrane</keyword>
<feature type="transmembrane region" description="Helical" evidence="8">
    <location>
        <begin position="366"/>
        <end position="384"/>
    </location>
</feature>
<dbReference type="GO" id="GO:0016020">
    <property type="term" value="C:membrane"/>
    <property type="evidence" value="ECO:0007669"/>
    <property type="project" value="UniProtKB-SubCell"/>
</dbReference>
<organism evidence="10 11">
    <name type="scientific">Clonostachys byssicola</name>
    <dbReference type="NCBI Taxonomy" id="160290"/>
    <lineage>
        <taxon>Eukaryota</taxon>
        <taxon>Fungi</taxon>
        <taxon>Dikarya</taxon>
        <taxon>Ascomycota</taxon>
        <taxon>Pezizomycotina</taxon>
        <taxon>Sordariomycetes</taxon>
        <taxon>Hypocreomycetidae</taxon>
        <taxon>Hypocreales</taxon>
        <taxon>Bionectriaceae</taxon>
        <taxon>Clonostachys</taxon>
    </lineage>
</organism>
<evidence type="ECO:0000256" key="8">
    <source>
        <dbReference type="SAM" id="Phobius"/>
    </source>
</evidence>
<evidence type="ECO:0000256" key="6">
    <source>
        <dbReference type="ARBA" id="ARBA00023136"/>
    </source>
</evidence>
<evidence type="ECO:0000256" key="7">
    <source>
        <dbReference type="RuleBase" id="RU003346"/>
    </source>
</evidence>
<feature type="transmembrane region" description="Helical" evidence="8">
    <location>
        <begin position="433"/>
        <end position="455"/>
    </location>
</feature>
<feature type="transmembrane region" description="Helical" evidence="8">
    <location>
        <begin position="121"/>
        <end position="139"/>
    </location>
</feature>
<dbReference type="Proteomes" id="UP000754883">
    <property type="component" value="Unassembled WGS sequence"/>
</dbReference>
<feature type="transmembrane region" description="Helical" evidence="8">
    <location>
        <begin position="300"/>
        <end position="319"/>
    </location>
</feature>
<keyword evidence="11" id="KW-1185">Reference proteome</keyword>
<dbReference type="InterPro" id="IPR005828">
    <property type="entry name" value="MFS_sugar_transport-like"/>
</dbReference>
<dbReference type="EMBL" id="CABFNO020001536">
    <property type="protein sequence ID" value="CAG9995958.1"/>
    <property type="molecule type" value="Genomic_DNA"/>
</dbReference>
<dbReference type="PANTHER" id="PTHR48022">
    <property type="entry name" value="PLASTIDIC GLUCOSE TRANSPORTER 4"/>
    <property type="match status" value="1"/>
</dbReference>
<proteinExistence type="inferred from homology"/>
<dbReference type="InterPro" id="IPR003663">
    <property type="entry name" value="Sugar/inositol_transpt"/>
</dbReference>